<dbReference type="NCBIfam" id="TIGR03930">
    <property type="entry name" value="WXG100_ESAT6"/>
    <property type="match status" value="1"/>
</dbReference>
<feature type="region of interest" description="Disordered" evidence="2">
    <location>
        <begin position="82"/>
        <end position="102"/>
    </location>
</feature>
<name>A0A9Y2N0B8_9PSEU</name>
<dbReference type="InterPro" id="IPR010310">
    <property type="entry name" value="T7SS_ESAT-6-like"/>
</dbReference>
<dbReference type="SUPFAM" id="SSF140453">
    <property type="entry name" value="EsxAB dimer-like"/>
    <property type="match status" value="1"/>
</dbReference>
<dbReference type="AlphaFoldDB" id="A0A9Y2N0B8"/>
<protein>
    <recommendedName>
        <fullName evidence="1">ESAT-6-like protein</fullName>
    </recommendedName>
</protein>
<evidence type="ECO:0000313" key="4">
    <source>
        <dbReference type="Proteomes" id="UP001236014"/>
    </source>
</evidence>
<dbReference type="Pfam" id="PF06013">
    <property type="entry name" value="WXG100"/>
    <property type="match status" value="1"/>
</dbReference>
<dbReference type="EMBL" id="CP127294">
    <property type="protein sequence ID" value="WIX81939.1"/>
    <property type="molecule type" value="Genomic_DNA"/>
</dbReference>
<gene>
    <name evidence="3" type="ORF">QRX50_14825</name>
</gene>
<dbReference type="KEGG" id="acab:QRX50_14825"/>
<dbReference type="RefSeq" id="WP_285972520.1">
    <property type="nucleotide sequence ID" value="NZ_CP127294.1"/>
</dbReference>
<dbReference type="Gene3D" id="1.10.287.1060">
    <property type="entry name" value="ESAT-6-like"/>
    <property type="match status" value="1"/>
</dbReference>
<evidence type="ECO:0000256" key="1">
    <source>
        <dbReference type="RuleBase" id="RU362001"/>
    </source>
</evidence>
<evidence type="ECO:0000256" key="2">
    <source>
        <dbReference type="SAM" id="MobiDB-lite"/>
    </source>
</evidence>
<comment type="similarity">
    <text evidence="1">Belongs to the WXG100 family.</text>
</comment>
<keyword evidence="4" id="KW-1185">Reference proteome</keyword>
<reference evidence="3 4" key="1">
    <citation type="submission" date="2023-06" db="EMBL/GenBank/DDBJ databases">
        <authorList>
            <person name="Oyuntsetseg B."/>
            <person name="Kim S.B."/>
        </authorList>
    </citation>
    <scope>NUCLEOTIDE SEQUENCE [LARGE SCALE GENOMIC DNA]</scope>
    <source>
        <strain evidence="3 4">2-15</strain>
    </source>
</reference>
<accession>A0A9Y2N0B8</accession>
<dbReference type="Proteomes" id="UP001236014">
    <property type="component" value="Chromosome"/>
</dbReference>
<organism evidence="3 4">
    <name type="scientific">Amycolatopsis carbonis</name>
    <dbReference type="NCBI Taxonomy" id="715471"/>
    <lineage>
        <taxon>Bacteria</taxon>
        <taxon>Bacillati</taxon>
        <taxon>Actinomycetota</taxon>
        <taxon>Actinomycetes</taxon>
        <taxon>Pseudonocardiales</taxon>
        <taxon>Pseudonocardiaceae</taxon>
        <taxon>Amycolatopsis</taxon>
    </lineage>
</organism>
<proteinExistence type="inferred from homology"/>
<dbReference type="InterPro" id="IPR036689">
    <property type="entry name" value="ESAT-6-like_sf"/>
</dbReference>
<evidence type="ECO:0000313" key="3">
    <source>
        <dbReference type="EMBL" id="WIX81939.1"/>
    </source>
</evidence>
<sequence length="102" mass="10724">MNSIPPTVVPDGMRGAAGEFARAIDSANAHLRRVNSEMAALQASWRGDASVRFGQAMNDWEQQYDLILGRLADLLAVTGGAADARPAAGERTTPWTGGLSGI</sequence>